<dbReference type="Pfam" id="PF08281">
    <property type="entry name" value="Sigma70_r4_2"/>
    <property type="match status" value="1"/>
</dbReference>
<evidence type="ECO:0000256" key="4">
    <source>
        <dbReference type="ARBA" id="ARBA00023163"/>
    </source>
</evidence>
<dbReference type="SUPFAM" id="SSF88946">
    <property type="entry name" value="Sigma2 domain of RNA polymerase sigma factors"/>
    <property type="match status" value="1"/>
</dbReference>
<dbReference type="PANTHER" id="PTHR47756:SF2">
    <property type="entry name" value="BLL6612 PROTEIN"/>
    <property type="match status" value="1"/>
</dbReference>
<evidence type="ECO:0000256" key="1">
    <source>
        <dbReference type="ARBA" id="ARBA00010641"/>
    </source>
</evidence>
<dbReference type="PANTHER" id="PTHR47756">
    <property type="entry name" value="BLL6612 PROTEIN-RELATED"/>
    <property type="match status" value="1"/>
</dbReference>
<proteinExistence type="inferred from homology"/>
<dbReference type="Gene3D" id="1.10.10.10">
    <property type="entry name" value="Winged helix-like DNA-binding domain superfamily/Winged helix DNA-binding domain"/>
    <property type="match status" value="1"/>
</dbReference>
<dbReference type="Proteomes" id="UP000603904">
    <property type="component" value="Unassembled WGS sequence"/>
</dbReference>
<feature type="domain" description="RNA polymerase sigma-70 region 2" evidence="5">
    <location>
        <begin position="12"/>
        <end position="76"/>
    </location>
</feature>
<organism evidence="8 9">
    <name type="scientific">Microbispora corallina</name>
    <dbReference type="NCBI Taxonomy" id="83302"/>
    <lineage>
        <taxon>Bacteria</taxon>
        <taxon>Bacillati</taxon>
        <taxon>Actinomycetota</taxon>
        <taxon>Actinomycetes</taxon>
        <taxon>Streptosporangiales</taxon>
        <taxon>Streptosporangiaceae</taxon>
        <taxon>Microbispora</taxon>
    </lineage>
</organism>
<feature type="domain" description="DUF6596" evidence="7">
    <location>
        <begin position="181"/>
        <end position="282"/>
    </location>
</feature>
<evidence type="ECO:0000313" key="8">
    <source>
        <dbReference type="EMBL" id="GIH43456.1"/>
    </source>
</evidence>
<feature type="domain" description="RNA polymerase sigma factor 70 region 4 type 2" evidence="6">
    <location>
        <begin position="113"/>
        <end position="163"/>
    </location>
</feature>
<keyword evidence="2" id="KW-0805">Transcription regulation</keyword>
<comment type="similarity">
    <text evidence="1">Belongs to the sigma-70 factor family. ECF subfamily.</text>
</comment>
<evidence type="ECO:0000313" key="9">
    <source>
        <dbReference type="Proteomes" id="UP000603904"/>
    </source>
</evidence>
<dbReference type="InterPro" id="IPR046531">
    <property type="entry name" value="DUF6596"/>
</dbReference>
<keyword evidence="9" id="KW-1185">Reference proteome</keyword>
<evidence type="ECO:0000256" key="3">
    <source>
        <dbReference type="ARBA" id="ARBA00023082"/>
    </source>
</evidence>
<dbReference type="Pfam" id="PF20239">
    <property type="entry name" value="DUF6596"/>
    <property type="match status" value="1"/>
</dbReference>
<dbReference type="InterPro" id="IPR013249">
    <property type="entry name" value="RNA_pol_sigma70_r4_t2"/>
</dbReference>
<evidence type="ECO:0000256" key="2">
    <source>
        <dbReference type="ARBA" id="ARBA00023015"/>
    </source>
</evidence>
<dbReference type="InterPro" id="IPR007627">
    <property type="entry name" value="RNA_pol_sigma70_r2"/>
</dbReference>
<evidence type="ECO:0000259" key="7">
    <source>
        <dbReference type="Pfam" id="PF20239"/>
    </source>
</evidence>
<dbReference type="Pfam" id="PF04542">
    <property type="entry name" value="Sigma70_r2"/>
    <property type="match status" value="1"/>
</dbReference>
<sequence length="422" mass="45753">MDVRRTIEALWRMDAPRLIATLARQIGDVGVAEDLASEAFVAALEQWPAEGIPPRPGAWLMATARHKAIDRARREEAGRRKAALIAVEAQPYTPDVADDLPDPISDDVLTLIFIACHPILPREARVALTLRLIGGLSTDEIARAFLIPSATLGQRISRAKRTLSEAQVPFEPPGADKLPARVGAVLEVVYLIFNEGYSASSGDGWVRRDLAQEAMRLGRVLAGLLPAEPEVSGLLALMELHASRFATRAEPDGTPVLMDRQDRSRWDRILIAHGLSMLDRAAKLGRPLGPYAIQAAIAAHHSRARTFAETDWAAVVALYDALAQVAPSPIVDLNRAVALLYTDGPEAALAAIDAIRDDKRLARYHLLGAVRADILIRLGRAAEAAEELEHAADLAPTRHERQLLRRRMADALAGSPSTGDAV</sequence>
<gene>
    <name evidence="8" type="ORF">Mco01_64560</name>
</gene>
<keyword evidence="3" id="KW-0731">Sigma factor</keyword>
<dbReference type="InterPro" id="IPR013324">
    <property type="entry name" value="RNA_pol_sigma_r3/r4-like"/>
</dbReference>
<dbReference type="SUPFAM" id="SSF88659">
    <property type="entry name" value="Sigma3 and sigma4 domains of RNA polymerase sigma factors"/>
    <property type="match status" value="1"/>
</dbReference>
<dbReference type="InterPro" id="IPR036388">
    <property type="entry name" value="WH-like_DNA-bd_sf"/>
</dbReference>
<comment type="caution">
    <text evidence="8">The sequence shown here is derived from an EMBL/GenBank/DDBJ whole genome shotgun (WGS) entry which is preliminary data.</text>
</comment>
<name>A0ABQ4G8P6_9ACTN</name>
<keyword evidence="4" id="KW-0804">Transcription</keyword>
<accession>A0ABQ4G8P6</accession>
<dbReference type="EMBL" id="BOOC01000039">
    <property type="protein sequence ID" value="GIH43456.1"/>
    <property type="molecule type" value="Genomic_DNA"/>
</dbReference>
<evidence type="ECO:0000259" key="5">
    <source>
        <dbReference type="Pfam" id="PF04542"/>
    </source>
</evidence>
<evidence type="ECO:0000259" key="6">
    <source>
        <dbReference type="Pfam" id="PF08281"/>
    </source>
</evidence>
<protein>
    <submittedName>
        <fullName evidence="8">RNA polymerase sigma factor</fullName>
    </submittedName>
</protein>
<reference evidence="8 9" key="1">
    <citation type="submission" date="2021-01" db="EMBL/GenBank/DDBJ databases">
        <title>Whole genome shotgun sequence of Microbispora corallina NBRC 16416.</title>
        <authorList>
            <person name="Komaki H."/>
            <person name="Tamura T."/>
        </authorList>
    </citation>
    <scope>NUCLEOTIDE SEQUENCE [LARGE SCALE GENOMIC DNA]</scope>
    <source>
        <strain evidence="8 9">NBRC 16416</strain>
    </source>
</reference>
<dbReference type="InterPro" id="IPR013325">
    <property type="entry name" value="RNA_pol_sigma_r2"/>
</dbReference>
<dbReference type="Gene3D" id="1.10.1740.10">
    <property type="match status" value="1"/>
</dbReference>